<dbReference type="GO" id="GO:0005576">
    <property type="term" value="C:extracellular region"/>
    <property type="evidence" value="ECO:0007669"/>
    <property type="project" value="UniProtKB-SubCell"/>
</dbReference>
<dbReference type="Gene3D" id="2.10.90.10">
    <property type="entry name" value="Cystine-knot cytokines"/>
    <property type="match status" value="1"/>
</dbReference>
<organism evidence="6 7">
    <name type="scientific">Batillaria attramentaria</name>
    <dbReference type="NCBI Taxonomy" id="370345"/>
    <lineage>
        <taxon>Eukaryota</taxon>
        <taxon>Metazoa</taxon>
        <taxon>Spiralia</taxon>
        <taxon>Lophotrochozoa</taxon>
        <taxon>Mollusca</taxon>
        <taxon>Gastropoda</taxon>
        <taxon>Caenogastropoda</taxon>
        <taxon>Sorbeoconcha</taxon>
        <taxon>Cerithioidea</taxon>
        <taxon>Batillariidae</taxon>
        <taxon>Batillaria</taxon>
    </lineage>
</organism>
<sequence>MMFSYIVITIVLGARLCTTKKCQAPSPNELEKHWREKTVLHESFFQYSVFREAISPTLDDLYLEYPNYTDLIRKTPLVDRKEVPKCPSLDDAGSLHNSDGDFCPSIPVLNYDESRVPSALLDRVCVCRNCAIGDHTAGRGTEMNIPSPVTTLECIPVKYYTRVLRRVGNDTADCSESYRAVFEPLTILCRCGQRKMVTSAQPEQVHSP</sequence>
<name>A0ABD0MBR7_9CAEN</name>
<comment type="caution">
    <text evidence="6">The sequence shown here is derived from an EMBL/GenBank/DDBJ whole genome shotgun (WGS) entry which is preliminary data.</text>
</comment>
<dbReference type="Proteomes" id="UP001519460">
    <property type="component" value="Unassembled WGS sequence"/>
</dbReference>
<dbReference type="Pfam" id="PF06083">
    <property type="entry name" value="IL17"/>
    <property type="match status" value="1"/>
</dbReference>
<keyword evidence="3" id="KW-0964">Secreted</keyword>
<evidence type="ECO:0000256" key="2">
    <source>
        <dbReference type="ARBA" id="ARBA00007236"/>
    </source>
</evidence>
<comment type="subcellular location">
    <subcellularLocation>
        <location evidence="1">Secreted</location>
    </subcellularLocation>
</comment>
<dbReference type="EMBL" id="JACVVK020000001">
    <property type="protein sequence ID" value="KAK7508672.1"/>
    <property type="molecule type" value="Genomic_DNA"/>
</dbReference>
<evidence type="ECO:0000256" key="1">
    <source>
        <dbReference type="ARBA" id="ARBA00004613"/>
    </source>
</evidence>
<keyword evidence="4 5" id="KW-0732">Signal</keyword>
<dbReference type="SUPFAM" id="SSF57501">
    <property type="entry name" value="Cystine-knot cytokines"/>
    <property type="match status" value="1"/>
</dbReference>
<protein>
    <recommendedName>
        <fullName evidence="8">Interleukin 17-like protein</fullName>
    </recommendedName>
</protein>
<evidence type="ECO:0000256" key="4">
    <source>
        <dbReference type="ARBA" id="ARBA00022729"/>
    </source>
</evidence>
<evidence type="ECO:0000313" key="6">
    <source>
        <dbReference type="EMBL" id="KAK7508672.1"/>
    </source>
</evidence>
<reference evidence="6 7" key="1">
    <citation type="journal article" date="2023" name="Sci. Data">
        <title>Genome assembly of the Korean intertidal mud-creeper Batillaria attramentaria.</title>
        <authorList>
            <person name="Patra A.K."/>
            <person name="Ho P.T."/>
            <person name="Jun S."/>
            <person name="Lee S.J."/>
            <person name="Kim Y."/>
            <person name="Won Y.J."/>
        </authorList>
    </citation>
    <scope>NUCLEOTIDE SEQUENCE [LARGE SCALE GENOMIC DNA]</scope>
    <source>
        <strain evidence="6">Wonlab-2016</strain>
    </source>
</reference>
<evidence type="ECO:0008006" key="8">
    <source>
        <dbReference type="Google" id="ProtNLM"/>
    </source>
</evidence>
<feature type="signal peptide" evidence="5">
    <location>
        <begin position="1"/>
        <end position="19"/>
    </location>
</feature>
<proteinExistence type="inferred from homology"/>
<gene>
    <name evidence="6" type="ORF">BaRGS_00000238</name>
</gene>
<evidence type="ECO:0000313" key="7">
    <source>
        <dbReference type="Proteomes" id="UP001519460"/>
    </source>
</evidence>
<keyword evidence="7" id="KW-1185">Reference proteome</keyword>
<feature type="chain" id="PRO_5044799270" description="Interleukin 17-like protein" evidence="5">
    <location>
        <begin position="20"/>
        <end position="208"/>
    </location>
</feature>
<dbReference type="AlphaFoldDB" id="A0ABD0MBR7"/>
<evidence type="ECO:0000256" key="3">
    <source>
        <dbReference type="ARBA" id="ARBA00022525"/>
    </source>
</evidence>
<dbReference type="InterPro" id="IPR010345">
    <property type="entry name" value="IL-17_fam"/>
</dbReference>
<accession>A0ABD0MBR7</accession>
<dbReference type="InterPro" id="IPR029034">
    <property type="entry name" value="Cystine-knot_cytokine"/>
</dbReference>
<evidence type="ECO:0000256" key="5">
    <source>
        <dbReference type="SAM" id="SignalP"/>
    </source>
</evidence>
<comment type="similarity">
    <text evidence="2">Belongs to the IL-17 family.</text>
</comment>